<gene>
    <name evidence="6" type="ORF">DEACI_3478</name>
    <name evidence="5" type="ORF">DEACI_3860</name>
</gene>
<dbReference type="InterPro" id="IPR051782">
    <property type="entry name" value="ABC_Transporter_VariousFunc"/>
</dbReference>
<sequence>MTLLTVEDLSKKYNEFAGLASLDFSLEEGEILGLVGPNGAGKSTSIKLLLGLIEVDHGHVWFGPDRLPIAYPERAGLDEYSLASMGGADHALTLAPPDAIGGSAHPDDECI</sequence>
<reference evidence="6" key="1">
    <citation type="submission" date="2014-11" db="EMBL/GenBank/DDBJ databases">
        <authorList>
            <person name="Hornung B.V."/>
        </authorList>
    </citation>
    <scope>NUCLEOTIDE SEQUENCE</scope>
    <source>
        <strain evidence="6">INE</strain>
    </source>
</reference>
<feature type="domain" description="ABC transporter" evidence="4">
    <location>
        <begin position="20"/>
        <end position="64"/>
    </location>
</feature>
<dbReference type="GO" id="GO:0005524">
    <property type="term" value="F:ATP binding"/>
    <property type="evidence" value="ECO:0007669"/>
    <property type="project" value="UniProtKB-KW"/>
</dbReference>
<protein>
    <submittedName>
        <fullName evidence="5">ABC transporter</fullName>
        <ecNumber evidence="5">3.6.1.3</ecNumber>
    </submittedName>
</protein>
<dbReference type="EMBL" id="CDGJ01000109">
    <property type="protein sequence ID" value="CEJ08996.1"/>
    <property type="molecule type" value="Genomic_DNA"/>
</dbReference>
<evidence type="ECO:0000256" key="2">
    <source>
        <dbReference type="ARBA" id="ARBA00022741"/>
    </source>
</evidence>
<accession>A0A8S0Y0D1</accession>
<proteinExistence type="predicted"/>
<keyword evidence="7" id="KW-1185">Reference proteome</keyword>
<evidence type="ECO:0000256" key="1">
    <source>
        <dbReference type="ARBA" id="ARBA00022448"/>
    </source>
</evidence>
<keyword evidence="1" id="KW-0813">Transport</keyword>
<dbReference type="RefSeq" id="WP_261487512.1">
    <property type="nucleotide sequence ID" value="NZ_CDGJ01000109.1"/>
</dbReference>
<dbReference type="Proteomes" id="UP000836597">
    <property type="component" value="Chromosome"/>
</dbReference>
<evidence type="ECO:0000256" key="3">
    <source>
        <dbReference type="ARBA" id="ARBA00022840"/>
    </source>
</evidence>
<evidence type="ECO:0000313" key="5">
    <source>
        <dbReference type="EMBL" id="CAA7603037.1"/>
    </source>
</evidence>
<dbReference type="PANTHER" id="PTHR42939:SF1">
    <property type="entry name" value="ABC TRANSPORTER ATP-BINDING PROTEIN ALBC-RELATED"/>
    <property type="match status" value="1"/>
</dbReference>
<dbReference type="Proteomes" id="UP001071230">
    <property type="component" value="Unassembled WGS sequence"/>
</dbReference>
<dbReference type="Pfam" id="PF00005">
    <property type="entry name" value="ABC_tran"/>
    <property type="match status" value="1"/>
</dbReference>
<dbReference type="EMBL" id="LR746496">
    <property type="protein sequence ID" value="CAA7603037.1"/>
    <property type="molecule type" value="Genomic_DNA"/>
</dbReference>
<keyword evidence="2" id="KW-0547">Nucleotide-binding</keyword>
<dbReference type="SUPFAM" id="SSF52540">
    <property type="entry name" value="P-loop containing nucleoside triphosphate hydrolases"/>
    <property type="match status" value="1"/>
</dbReference>
<organism evidence="5">
    <name type="scientific">Acididesulfobacillus acetoxydans</name>
    <dbReference type="NCBI Taxonomy" id="1561005"/>
    <lineage>
        <taxon>Bacteria</taxon>
        <taxon>Bacillati</taxon>
        <taxon>Bacillota</taxon>
        <taxon>Clostridia</taxon>
        <taxon>Eubacteriales</taxon>
        <taxon>Peptococcaceae</taxon>
        <taxon>Acididesulfobacillus</taxon>
    </lineage>
</organism>
<dbReference type="InterPro" id="IPR003439">
    <property type="entry name" value="ABC_transporter-like_ATP-bd"/>
</dbReference>
<dbReference type="PANTHER" id="PTHR42939">
    <property type="entry name" value="ABC TRANSPORTER ATP-BINDING PROTEIN ALBC-RELATED"/>
    <property type="match status" value="1"/>
</dbReference>
<dbReference type="Gene3D" id="3.40.50.300">
    <property type="entry name" value="P-loop containing nucleotide triphosphate hydrolases"/>
    <property type="match status" value="1"/>
</dbReference>
<name>A0A8S0Y0D1_9FIRM</name>
<reference evidence="5" key="2">
    <citation type="submission" date="2020-01" db="EMBL/GenBank/DDBJ databases">
        <authorList>
            <person name="Hornung B."/>
        </authorList>
    </citation>
    <scope>NUCLEOTIDE SEQUENCE</scope>
    <source>
        <strain evidence="5">PacBioINE</strain>
    </source>
</reference>
<dbReference type="AlphaFoldDB" id="A0A8S0Y0D1"/>
<keyword evidence="5" id="KW-0378">Hydrolase</keyword>
<dbReference type="InterPro" id="IPR027417">
    <property type="entry name" value="P-loop_NTPase"/>
</dbReference>
<evidence type="ECO:0000313" key="6">
    <source>
        <dbReference type="EMBL" id="CEJ08996.1"/>
    </source>
</evidence>
<dbReference type="GO" id="GO:0016887">
    <property type="term" value="F:ATP hydrolysis activity"/>
    <property type="evidence" value="ECO:0007669"/>
    <property type="project" value="InterPro"/>
</dbReference>
<dbReference type="EC" id="3.6.1.3" evidence="5"/>
<evidence type="ECO:0000313" key="7">
    <source>
        <dbReference type="Proteomes" id="UP001071230"/>
    </source>
</evidence>
<evidence type="ECO:0000259" key="4">
    <source>
        <dbReference type="Pfam" id="PF00005"/>
    </source>
</evidence>
<keyword evidence="3" id="KW-0067">ATP-binding</keyword>
<dbReference type="KEGG" id="aacx:DEACI_3860"/>